<evidence type="ECO:0000313" key="2">
    <source>
        <dbReference type="EMBL" id="AYV78563.1"/>
    </source>
</evidence>
<reference evidence="2" key="1">
    <citation type="submission" date="2018-10" db="EMBL/GenBank/DDBJ databases">
        <title>Hidden diversity of soil giant viruses.</title>
        <authorList>
            <person name="Schulz F."/>
            <person name="Alteio L."/>
            <person name="Goudeau D."/>
            <person name="Ryan E.M."/>
            <person name="Malmstrom R.R."/>
            <person name="Blanchard J."/>
            <person name="Woyke T."/>
        </authorList>
    </citation>
    <scope>NUCLEOTIDE SEQUENCE</scope>
    <source>
        <strain evidence="2">EDV1</strain>
    </source>
</reference>
<evidence type="ECO:0000256" key="1">
    <source>
        <dbReference type="SAM" id="Phobius"/>
    </source>
</evidence>
<dbReference type="EMBL" id="MK072083">
    <property type="protein sequence ID" value="AYV78563.1"/>
    <property type="molecule type" value="Genomic_DNA"/>
</dbReference>
<protein>
    <submittedName>
        <fullName evidence="2">Uncharacterized protein</fullName>
    </submittedName>
</protein>
<organism evidence="2">
    <name type="scientific">Edafosvirus sp</name>
    <dbReference type="NCBI Taxonomy" id="2487765"/>
    <lineage>
        <taxon>Viruses</taxon>
        <taxon>Varidnaviria</taxon>
        <taxon>Bamfordvirae</taxon>
        <taxon>Nucleocytoviricota</taxon>
        <taxon>Megaviricetes</taxon>
        <taxon>Imitervirales</taxon>
        <taxon>Mimiviridae</taxon>
        <taxon>Klosneuvirinae</taxon>
    </lineage>
</organism>
<keyword evidence="1" id="KW-0472">Membrane</keyword>
<keyword evidence="1" id="KW-1133">Transmembrane helix</keyword>
<dbReference type="Gene3D" id="3.40.630.30">
    <property type="match status" value="1"/>
</dbReference>
<name>A0A3G4ZYB3_9VIRU</name>
<gene>
    <name evidence="2" type="ORF">Edafosvirus18_12</name>
</gene>
<keyword evidence="1" id="KW-0812">Transmembrane</keyword>
<proteinExistence type="predicted"/>
<sequence length="307" mass="36159">MNKWYLLIGIIIIIIIIIIVYNQITNPINGPYHINNENKNNMVMYHNKIQDFEKKMSHKYPLGNDFFTINHGKNYYKFFERMGDLNMQICTDKNDNVIATGCHILRNINNNKKVWTKVWYICDLKVDEKYRGNRISLKMLINTFVPSIIKSDKCYGITMNDGNKENKIVKLAKKINYGPIKFKSGGQIYIYSLNYNQMIIAQPIIERYMGPLYYISLLGIKDLVLESNKKPMKLLHVNYNGIANFKKNRNAYTFRPLRGYTHMFCCHENSPLFKQLTKNNIITDISATIIHYNMDNCDWKFLQTSEI</sequence>
<accession>A0A3G4ZYB3</accession>
<feature type="transmembrane region" description="Helical" evidence="1">
    <location>
        <begin position="5"/>
        <end position="24"/>
    </location>
</feature>